<dbReference type="Pfam" id="PF00392">
    <property type="entry name" value="GntR"/>
    <property type="match status" value="1"/>
</dbReference>
<dbReference type="SMART" id="SM00866">
    <property type="entry name" value="UTRA"/>
    <property type="match status" value="1"/>
</dbReference>
<evidence type="ECO:0000259" key="4">
    <source>
        <dbReference type="PROSITE" id="PS50949"/>
    </source>
</evidence>
<dbReference type="SUPFAM" id="SSF64288">
    <property type="entry name" value="Chorismate lyase-like"/>
    <property type="match status" value="1"/>
</dbReference>
<keyword evidence="3" id="KW-0804">Transcription</keyword>
<dbReference type="Proteomes" id="UP000006851">
    <property type="component" value="Chromosome"/>
</dbReference>
<dbReference type="InterPro" id="IPR011663">
    <property type="entry name" value="UTRA"/>
</dbReference>
<dbReference type="SMART" id="SM00345">
    <property type="entry name" value="HTH_GNTR"/>
    <property type="match status" value="1"/>
</dbReference>
<evidence type="ECO:0000256" key="3">
    <source>
        <dbReference type="ARBA" id="ARBA00023163"/>
    </source>
</evidence>
<keyword evidence="2" id="KW-0238">DNA-binding</keyword>
<evidence type="ECO:0000256" key="1">
    <source>
        <dbReference type="ARBA" id="ARBA00023015"/>
    </source>
</evidence>
<dbReference type="Gene3D" id="3.40.1410.10">
    <property type="entry name" value="Chorismate lyase-like"/>
    <property type="match status" value="1"/>
</dbReference>
<accession>F2N9Y9</accession>
<evidence type="ECO:0000313" key="6">
    <source>
        <dbReference type="Proteomes" id="UP000006851"/>
    </source>
</evidence>
<dbReference type="Gene3D" id="1.10.10.10">
    <property type="entry name" value="Winged helix-like DNA-binding domain superfamily/Winged helix DNA-binding domain"/>
    <property type="match status" value="1"/>
</dbReference>
<dbReference type="GO" id="GO:0003677">
    <property type="term" value="F:DNA binding"/>
    <property type="evidence" value="ECO:0007669"/>
    <property type="project" value="UniProtKB-KW"/>
</dbReference>
<dbReference type="AlphaFoldDB" id="F2N9Y9"/>
<dbReference type="SUPFAM" id="SSF46785">
    <property type="entry name" value="Winged helix' DNA-binding domain"/>
    <property type="match status" value="1"/>
</dbReference>
<dbReference type="InterPro" id="IPR050679">
    <property type="entry name" value="Bact_HTH_transcr_reg"/>
</dbReference>
<dbReference type="KEGG" id="cgo:Corgl_0117"/>
<gene>
    <name evidence="5" type="ordered locus">Corgl_0117</name>
</gene>
<organism evidence="5 6">
    <name type="scientific">Coriobacterium glomerans (strain ATCC 49209 / DSM 20642 / JCM 10262 / PW2)</name>
    <dbReference type="NCBI Taxonomy" id="700015"/>
    <lineage>
        <taxon>Bacteria</taxon>
        <taxon>Bacillati</taxon>
        <taxon>Actinomycetota</taxon>
        <taxon>Coriobacteriia</taxon>
        <taxon>Coriobacteriales</taxon>
        <taxon>Coriobacteriaceae</taxon>
        <taxon>Coriobacterium</taxon>
    </lineage>
</organism>
<dbReference type="InterPro" id="IPR028978">
    <property type="entry name" value="Chorismate_lyase_/UTRA_dom_sf"/>
</dbReference>
<dbReference type="PANTHER" id="PTHR44846">
    <property type="entry name" value="MANNOSYL-D-GLYCERATE TRANSPORT/METABOLISM SYSTEM REPRESSOR MNGR-RELATED"/>
    <property type="match status" value="1"/>
</dbReference>
<proteinExistence type="predicted"/>
<reference evidence="6" key="1">
    <citation type="journal article" date="2013" name="Stand. Genomic Sci.">
        <title>Complete genome sequence of Coriobacterium glomerans type strain (PW2(T)) from the midgut of Pyrrhocoris apterus L. (red soldier bug).</title>
        <authorList>
            <person name="Stackebrandt E."/>
            <person name="Zeytun A."/>
            <person name="Lapidus A."/>
            <person name="Nolan M."/>
            <person name="Lucas S."/>
            <person name="Hammon N."/>
            <person name="Deshpande S."/>
            <person name="Cheng J.F."/>
            <person name="Tapia R."/>
            <person name="Goodwin L.A."/>
            <person name="Pitluck S."/>
            <person name="Liolios K."/>
            <person name="Pagani I."/>
            <person name="Ivanova N."/>
            <person name="Mavromatis K."/>
            <person name="Mikhailova N."/>
            <person name="Huntemann M."/>
            <person name="Pati A."/>
            <person name="Chen A."/>
            <person name="Palaniappan K."/>
            <person name="Chang Y.J."/>
            <person name="Land M."/>
            <person name="Hauser L."/>
            <person name="Rohde M."/>
            <person name="Pukall R."/>
            <person name="Goker M."/>
            <person name="Detter J.C."/>
            <person name="Woyke T."/>
            <person name="Bristow J."/>
            <person name="Eisen J.A."/>
            <person name="Markowitz V."/>
            <person name="Hugenholtz P."/>
            <person name="Kyrpides N.C."/>
            <person name="Klenk H.P."/>
        </authorList>
    </citation>
    <scope>NUCLEOTIDE SEQUENCE</scope>
    <source>
        <strain evidence="6">ATCC 49209 / DSM 20642 / JCM 10262 / PW2</strain>
    </source>
</reference>
<dbReference type="PANTHER" id="PTHR44846:SF1">
    <property type="entry name" value="MANNOSYL-D-GLYCERATE TRANSPORT_METABOLISM SYSTEM REPRESSOR MNGR-RELATED"/>
    <property type="match status" value="1"/>
</dbReference>
<keyword evidence="6" id="KW-1185">Reference proteome</keyword>
<evidence type="ECO:0000256" key="2">
    <source>
        <dbReference type="ARBA" id="ARBA00023125"/>
    </source>
</evidence>
<dbReference type="STRING" id="700015.Corgl_0117"/>
<dbReference type="GO" id="GO:0045892">
    <property type="term" value="P:negative regulation of DNA-templated transcription"/>
    <property type="evidence" value="ECO:0007669"/>
    <property type="project" value="TreeGrafter"/>
</dbReference>
<dbReference type="CDD" id="cd07377">
    <property type="entry name" value="WHTH_GntR"/>
    <property type="match status" value="1"/>
</dbReference>
<dbReference type="RefSeq" id="WP_013707987.1">
    <property type="nucleotide sequence ID" value="NC_015389.1"/>
</dbReference>
<protein>
    <submittedName>
        <fullName evidence="5">Transcriptional regulator, GntR family</fullName>
    </submittedName>
</protein>
<dbReference type="PROSITE" id="PS50949">
    <property type="entry name" value="HTH_GNTR"/>
    <property type="match status" value="1"/>
</dbReference>
<dbReference type="EMBL" id="CP002628">
    <property type="protein sequence ID" value="AEB06244.1"/>
    <property type="molecule type" value="Genomic_DNA"/>
</dbReference>
<dbReference type="eggNOG" id="COG2188">
    <property type="taxonomic scope" value="Bacteria"/>
</dbReference>
<dbReference type="OrthoDB" id="3194402at2"/>
<dbReference type="GO" id="GO:0003700">
    <property type="term" value="F:DNA-binding transcription factor activity"/>
    <property type="evidence" value="ECO:0007669"/>
    <property type="project" value="InterPro"/>
</dbReference>
<dbReference type="InterPro" id="IPR000524">
    <property type="entry name" value="Tscrpt_reg_HTH_GntR"/>
</dbReference>
<sequence length="243" mass="27963">MASLDFSGKEQLYYQLYDILFQDILSGAYAVGELIPSESELMRRYGISRATARKAMEMLAANGLINKRRGHGSEVVSNHPSSALQHVKSYLKKNVVDKSTSEKRLIDATIMPAGKEIAAALDTDPGTELYRLRRVRYSGEQPFYLEMNYYERSFVPHAIEHDFSRESLRAYFSSELDVHWRRAVQQIYSIAADRETAPLLQLAFGAPLLYIRRISFDAENRPRECVMTYYRADLYHLEIELDS</sequence>
<dbReference type="InterPro" id="IPR036388">
    <property type="entry name" value="WH-like_DNA-bd_sf"/>
</dbReference>
<keyword evidence="1" id="KW-0805">Transcription regulation</keyword>
<dbReference type="PRINTS" id="PR00035">
    <property type="entry name" value="HTHGNTR"/>
</dbReference>
<name>F2N9Y9_CORGP</name>
<dbReference type="InterPro" id="IPR036390">
    <property type="entry name" value="WH_DNA-bd_sf"/>
</dbReference>
<feature type="domain" description="HTH gntR-type" evidence="4">
    <location>
        <begin position="10"/>
        <end position="78"/>
    </location>
</feature>
<dbReference type="HOGENOM" id="CLU_063236_4_2_11"/>
<dbReference type="Pfam" id="PF07702">
    <property type="entry name" value="UTRA"/>
    <property type="match status" value="1"/>
</dbReference>
<evidence type="ECO:0000313" key="5">
    <source>
        <dbReference type="EMBL" id="AEB06244.1"/>
    </source>
</evidence>